<evidence type="ECO:0000313" key="3">
    <source>
        <dbReference type="Proteomes" id="UP000824200"/>
    </source>
</evidence>
<dbReference type="GO" id="GO:0005524">
    <property type="term" value="F:ATP binding"/>
    <property type="evidence" value="ECO:0007669"/>
    <property type="project" value="UniProtKB-KW"/>
</dbReference>
<proteinExistence type="predicted"/>
<feature type="domain" description="ABC transporter" evidence="1">
    <location>
        <begin position="20"/>
        <end position="90"/>
    </location>
</feature>
<dbReference type="SUPFAM" id="SSF52540">
    <property type="entry name" value="P-loop containing nucleoside triphosphate hydrolases"/>
    <property type="match status" value="1"/>
</dbReference>
<dbReference type="Gene3D" id="3.40.50.300">
    <property type="entry name" value="P-loop containing nucleotide triphosphate hydrolases"/>
    <property type="match status" value="1"/>
</dbReference>
<reference evidence="2" key="1">
    <citation type="submission" date="2020-10" db="EMBL/GenBank/DDBJ databases">
        <authorList>
            <person name="Gilroy R."/>
        </authorList>
    </citation>
    <scope>NUCLEOTIDE SEQUENCE</scope>
    <source>
        <strain evidence="2">CHK121-14286</strain>
    </source>
</reference>
<dbReference type="Pfam" id="PF00005">
    <property type="entry name" value="ABC_tran"/>
    <property type="match status" value="1"/>
</dbReference>
<evidence type="ECO:0000259" key="1">
    <source>
        <dbReference type="Pfam" id="PF00005"/>
    </source>
</evidence>
<dbReference type="InterPro" id="IPR047641">
    <property type="entry name" value="ABC_transpr_MalK/UgpC-like"/>
</dbReference>
<dbReference type="AlphaFoldDB" id="A0A9D1J863"/>
<protein>
    <submittedName>
        <fullName evidence="2">ABC transporter ATP-binding protein</fullName>
    </submittedName>
</protein>
<organism evidence="2 3">
    <name type="scientific">Candidatus Fimimonas gallinarum</name>
    <dbReference type="NCBI Taxonomy" id="2840821"/>
    <lineage>
        <taxon>Bacteria</taxon>
        <taxon>Pseudomonadati</taxon>
        <taxon>Myxococcota</taxon>
        <taxon>Myxococcia</taxon>
        <taxon>Myxococcales</taxon>
        <taxon>Cystobacterineae</taxon>
        <taxon>Myxococcaceae</taxon>
        <taxon>Myxococcaceae incertae sedis</taxon>
        <taxon>Candidatus Fimimonas</taxon>
    </lineage>
</organism>
<dbReference type="InterPro" id="IPR003439">
    <property type="entry name" value="ABC_transporter-like_ATP-bd"/>
</dbReference>
<accession>A0A9D1J863</accession>
<comment type="caution">
    <text evidence="2">The sequence shown here is derived from an EMBL/GenBank/DDBJ whole genome shotgun (WGS) entry which is preliminary data.</text>
</comment>
<dbReference type="PANTHER" id="PTHR43875">
    <property type="entry name" value="MALTODEXTRIN IMPORT ATP-BINDING PROTEIN MSMX"/>
    <property type="match status" value="1"/>
</dbReference>
<dbReference type="EMBL" id="DVHL01000014">
    <property type="protein sequence ID" value="HIR65557.1"/>
    <property type="molecule type" value="Genomic_DNA"/>
</dbReference>
<reference evidence="2" key="2">
    <citation type="journal article" date="2021" name="PeerJ">
        <title>Extensive microbial diversity within the chicken gut microbiome revealed by metagenomics and culture.</title>
        <authorList>
            <person name="Gilroy R."/>
            <person name="Ravi A."/>
            <person name="Getino M."/>
            <person name="Pursley I."/>
            <person name="Horton D.L."/>
            <person name="Alikhan N.F."/>
            <person name="Baker D."/>
            <person name="Gharbi K."/>
            <person name="Hall N."/>
            <person name="Watson M."/>
            <person name="Adriaenssens E.M."/>
            <person name="Foster-Nyarko E."/>
            <person name="Jarju S."/>
            <person name="Secka A."/>
            <person name="Antonio M."/>
            <person name="Oren A."/>
            <person name="Chaudhuri R.R."/>
            <person name="La Ragione R."/>
            <person name="Hildebrand F."/>
            <person name="Pallen M.J."/>
        </authorList>
    </citation>
    <scope>NUCLEOTIDE SEQUENCE</scope>
    <source>
        <strain evidence="2">CHK121-14286</strain>
    </source>
</reference>
<name>A0A9D1J863_9BACT</name>
<evidence type="ECO:0000313" key="2">
    <source>
        <dbReference type="EMBL" id="HIR65557.1"/>
    </source>
</evidence>
<keyword evidence="2" id="KW-0067">ATP-binding</keyword>
<keyword evidence="2" id="KW-0547">Nucleotide-binding</keyword>
<dbReference type="InterPro" id="IPR027417">
    <property type="entry name" value="P-loop_NTPase"/>
</dbReference>
<gene>
    <name evidence="2" type="ORF">IAC95_01545</name>
</gene>
<dbReference type="Proteomes" id="UP000824200">
    <property type="component" value="Unassembled WGS sequence"/>
</dbReference>
<dbReference type="GO" id="GO:0055052">
    <property type="term" value="C:ATP-binding cassette (ABC) transporter complex, substrate-binding subunit-containing"/>
    <property type="evidence" value="ECO:0007669"/>
    <property type="project" value="TreeGrafter"/>
</dbReference>
<sequence length="92" mass="10145">MPEIKLKHVTKRFDKFVAVDDLNMVIEDRDFITLLGPSGCGKTTTLRMIAGLETPTVGRITIGDTVVYDAAEGINISPAKRDIGFLFQNYAL</sequence>
<dbReference type="PANTHER" id="PTHR43875:SF1">
    <property type="entry name" value="OSMOPROTECTIVE COMPOUNDS UPTAKE ATP-BINDING PROTEIN GGTA"/>
    <property type="match status" value="1"/>
</dbReference>
<dbReference type="GO" id="GO:0016887">
    <property type="term" value="F:ATP hydrolysis activity"/>
    <property type="evidence" value="ECO:0007669"/>
    <property type="project" value="InterPro"/>
</dbReference>